<gene>
    <name evidence="1" type="ORF">GCM10023314_04970</name>
</gene>
<evidence type="ECO:0000313" key="1">
    <source>
        <dbReference type="EMBL" id="GAA4935648.1"/>
    </source>
</evidence>
<dbReference type="RefSeq" id="WP_345189988.1">
    <property type="nucleotide sequence ID" value="NZ_BAABJJ010000008.1"/>
</dbReference>
<accession>A0ABP9GBG8</accession>
<proteinExistence type="predicted"/>
<protein>
    <submittedName>
        <fullName evidence="1">Uncharacterized protein</fullName>
    </submittedName>
</protein>
<reference evidence="2" key="1">
    <citation type="journal article" date="2019" name="Int. J. Syst. Evol. Microbiol.">
        <title>The Global Catalogue of Microorganisms (GCM) 10K type strain sequencing project: providing services to taxonomists for standard genome sequencing and annotation.</title>
        <authorList>
            <consortium name="The Broad Institute Genomics Platform"/>
            <consortium name="The Broad Institute Genome Sequencing Center for Infectious Disease"/>
            <person name="Wu L."/>
            <person name="Ma J."/>
        </authorList>
    </citation>
    <scope>NUCLEOTIDE SEQUENCE [LARGE SCALE GENOMIC DNA]</scope>
    <source>
        <strain evidence="2">JCM 18285</strain>
    </source>
</reference>
<dbReference type="Proteomes" id="UP001501302">
    <property type="component" value="Unassembled WGS sequence"/>
</dbReference>
<dbReference type="PROSITE" id="PS51257">
    <property type="entry name" value="PROKAR_LIPOPROTEIN"/>
    <property type="match status" value="1"/>
</dbReference>
<dbReference type="EMBL" id="BAABJJ010000008">
    <property type="protein sequence ID" value="GAA4935648.1"/>
    <property type="molecule type" value="Genomic_DNA"/>
</dbReference>
<name>A0ABP9GBG8_9FLAO</name>
<organism evidence="1 2">
    <name type="scientific">Algibacter agarivorans</name>
    <dbReference type="NCBI Taxonomy" id="1109741"/>
    <lineage>
        <taxon>Bacteria</taxon>
        <taxon>Pseudomonadati</taxon>
        <taxon>Bacteroidota</taxon>
        <taxon>Flavobacteriia</taxon>
        <taxon>Flavobacteriales</taxon>
        <taxon>Flavobacteriaceae</taxon>
        <taxon>Algibacter</taxon>
    </lineage>
</organism>
<comment type="caution">
    <text evidence="1">The sequence shown here is derived from an EMBL/GenBank/DDBJ whole genome shotgun (WGS) entry which is preliminary data.</text>
</comment>
<keyword evidence="2" id="KW-1185">Reference proteome</keyword>
<evidence type="ECO:0000313" key="2">
    <source>
        <dbReference type="Proteomes" id="UP001501302"/>
    </source>
</evidence>
<sequence length="203" mass="22158">MKKSTFLIAVCLISTLFSCNVENVVNENSILSKQIKNKSKGVTITEGSNTSTEDSNEHCKTVNLIAGQHYTAGIVNIDIDGNNLIITYQTNSDWTIDATHLHITNCEEDGFPLTGSNNPKIGNFEYSSSHDEDVTEVTYVFDLNEININGELCFAAHAEVSGPSEETAWAQGEDFGGKSWAMFVEANLTDCDEDDDDGGNTPF</sequence>